<accession>A0ABP8RU02</accession>
<comment type="caution">
    <text evidence="2">The sequence shown here is derived from an EMBL/GenBank/DDBJ whole genome shotgun (WGS) entry which is preliminary data.</text>
</comment>
<sequence>MGGGTGDGVDQQVVGGDLLVDDLGLPVFDAGHGEILFVLDRAEQSIRTAGIAATMAVGGVNRAVGQVDSRQGSENSSRGDTAGNP</sequence>
<name>A0ABP8RU02_9PSEU</name>
<reference evidence="3" key="1">
    <citation type="journal article" date="2019" name="Int. J. Syst. Evol. Microbiol.">
        <title>The Global Catalogue of Microorganisms (GCM) 10K type strain sequencing project: providing services to taxonomists for standard genome sequencing and annotation.</title>
        <authorList>
            <consortium name="The Broad Institute Genomics Platform"/>
            <consortium name="The Broad Institute Genome Sequencing Center for Infectious Disease"/>
            <person name="Wu L."/>
            <person name="Ma J."/>
        </authorList>
    </citation>
    <scope>NUCLEOTIDE SEQUENCE [LARGE SCALE GENOMIC DNA]</scope>
    <source>
        <strain evidence="3">JCM 17906</strain>
    </source>
</reference>
<proteinExistence type="predicted"/>
<evidence type="ECO:0000313" key="2">
    <source>
        <dbReference type="EMBL" id="GAA4549203.1"/>
    </source>
</evidence>
<evidence type="ECO:0000313" key="3">
    <source>
        <dbReference type="Proteomes" id="UP001501598"/>
    </source>
</evidence>
<feature type="region of interest" description="Disordered" evidence="1">
    <location>
        <begin position="65"/>
        <end position="85"/>
    </location>
</feature>
<keyword evidence="3" id="KW-1185">Reference proteome</keyword>
<protein>
    <submittedName>
        <fullName evidence="2">Uncharacterized protein</fullName>
    </submittedName>
</protein>
<gene>
    <name evidence="2" type="ORF">GCM10023175_36860</name>
</gene>
<organism evidence="2 3">
    <name type="scientific">Pseudonocardia xishanensis</name>
    <dbReference type="NCBI Taxonomy" id="630995"/>
    <lineage>
        <taxon>Bacteria</taxon>
        <taxon>Bacillati</taxon>
        <taxon>Actinomycetota</taxon>
        <taxon>Actinomycetes</taxon>
        <taxon>Pseudonocardiales</taxon>
        <taxon>Pseudonocardiaceae</taxon>
        <taxon>Pseudonocardia</taxon>
    </lineage>
</organism>
<dbReference type="EMBL" id="BAABGT010000047">
    <property type="protein sequence ID" value="GAA4549203.1"/>
    <property type="molecule type" value="Genomic_DNA"/>
</dbReference>
<feature type="compositionally biased region" description="Polar residues" evidence="1">
    <location>
        <begin position="68"/>
        <end position="85"/>
    </location>
</feature>
<evidence type="ECO:0000256" key="1">
    <source>
        <dbReference type="SAM" id="MobiDB-lite"/>
    </source>
</evidence>
<dbReference type="Proteomes" id="UP001501598">
    <property type="component" value="Unassembled WGS sequence"/>
</dbReference>